<feature type="region of interest" description="Disordered" evidence="1">
    <location>
        <begin position="293"/>
        <end position="313"/>
    </location>
</feature>
<feature type="compositionally biased region" description="Basic residues" evidence="1">
    <location>
        <begin position="293"/>
        <end position="302"/>
    </location>
</feature>
<protein>
    <submittedName>
        <fullName evidence="2">Uncharacterized protein</fullName>
    </submittedName>
</protein>
<feature type="compositionally biased region" description="Basic and acidic residues" evidence="1">
    <location>
        <begin position="126"/>
        <end position="143"/>
    </location>
</feature>
<evidence type="ECO:0000313" key="2">
    <source>
        <dbReference type="EMBL" id="RYP04379.1"/>
    </source>
</evidence>
<dbReference type="Proteomes" id="UP000293360">
    <property type="component" value="Unassembled WGS sequence"/>
</dbReference>
<comment type="caution">
    <text evidence="2">The sequence shown here is derived from an EMBL/GenBank/DDBJ whole genome shotgun (WGS) entry which is preliminary data.</text>
</comment>
<dbReference type="EMBL" id="QJNU01000212">
    <property type="protein sequence ID" value="RYP04379.1"/>
    <property type="molecule type" value="Genomic_DNA"/>
</dbReference>
<dbReference type="STRING" id="155417.A0A4V1XAY6"/>
<dbReference type="OrthoDB" id="4775646at2759"/>
<name>A0A4V1XAY6_9PEZI</name>
<dbReference type="AlphaFoldDB" id="A0A4V1XAY6"/>
<reference evidence="2 3" key="1">
    <citation type="submission" date="2018-06" db="EMBL/GenBank/DDBJ databases">
        <title>Complete Genomes of Monosporascus.</title>
        <authorList>
            <person name="Robinson A.J."/>
            <person name="Natvig D.O."/>
        </authorList>
    </citation>
    <scope>NUCLEOTIDE SEQUENCE [LARGE SCALE GENOMIC DNA]</scope>
    <source>
        <strain evidence="2 3">CBS 110550</strain>
    </source>
</reference>
<accession>A0A4V1XAY6</accession>
<gene>
    <name evidence="2" type="ORF">DL764_004473</name>
</gene>
<evidence type="ECO:0000313" key="3">
    <source>
        <dbReference type="Proteomes" id="UP000293360"/>
    </source>
</evidence>
<feature type="region of interest" description="Disordered" evidence="1">
    <location>
        <begin position="195"/>
        <end position="217"/>
    </location>
</feature>
<evidence type="ECO:0000256" key="1">
    <source>
        <dbReference type="SAM" id="MobiDB-lite"/>
    </source>
</evidence>
<sequence length="349" mass="39325">MYHPHHDISSKRLGARNFYSDLSIRAFDTCDRLAKKALQIRPSPFPSRERKDGALSPEPRPHRRVPEIGLPSTEPLVFNGTQKVHRQNEVEVLIIGIQMGITILPSLEGSVLPVLILRSEPPANTDSDKPSHEFEVNDPDKIYDATPRQSPDRLIPTSKDNTVEETVGTNNTVIERAIMEADSCGSSRLAKQRCPKSGLQSLNPKTGEPQAKKRKIQPQFARVAPSRHCPLQKTAAYFRDAGLPSYDILHDERDSISSCDDREFNFQRGSTAYQGHQIQVNRLLKRAANVRRRYPAARRPKKQTADSVAPLNDPFDDEVLLAYGESNQEYDSEAWNEIQEKKTVASDRV</sequence>
<feature type="region of interest" description="Disordered" evidence="1">
    <location>
        <begin position="39"/>
        <end position="74"/>
    </location>
</feature>
<feature type="region of interest" description="Disordered" evidence="1">
    <location>
        <begin position="121"/>
        <end position="158"/>
    </location>
</feature>
<proteinExistence type="predicted"/>
<keyword evidence="3" id="KW-1185">Reference proteome</keyword>
<organism evidence="2 3">
    <name type="scientific">Monosporascus ibericus</name>
    <dbReference type="NCBI Taxonomy" id="155417"/>
    <lineage>
        <taxon>Eukaryota</taxon>
        <taxon>Fungi</taxon>
        <taxon>Dikarya</taxon>
        <taxon>Ascomycota</taxon>
        <taxon>Pezizomycotina</taxon>
        <taxon>Sordariomycetes</taxon>
        <taxon>Xylariomycetidae</taxon>
        <taxon>Xylariales</taxon>
        <taxon>Xylariales incertae sedis</taxon>
        <taxon>Monosporascus</taxon>
    </lineage>
</organism>